<name>A0A8E2APW3_9APHY</name>
<dbReference type="Proteomes" id="UP000250043">
    <property type="component" value="Unassembled WGS sequence"/>
</dbReference>
<organism evidence="1 2">
    <name type="scientific">Obba rivulosa</name>
    <dbReference type="NCBI Taxonomy" id="1052685"/>
    <lineage>
        <taxon>Eukaryota</taxon>
        <taxon>Fungi</taxon>
        <taxon>Dikarya</taxon>
        <taxon>Basidiomycota</taxon>
        <taxon>Agaricomycotina</taxon>
        <taxon>Agaricomycetes</taxon>
        <taxon>Polyporales</taxon>
        <taxon>Gelatoporiaceae</taxon>
        <taxon>Obba</taxon>
    </lineage>
</organism>
<sequence length="106" mass="12169">MLATFRMSLNFPCTQRSLKCTQDVRWHLKCTQTRPLTDMATFFANAPWIAAYGCELSVFGHDFRKLRAYCTSGQKKVKSGLLVKDLSYYLVLPSSLTFVQFLSLCR</sequence>
<accession>A0A8E2APW3</accession>
<proteinExistence type="predicted"/>
<keyword evidence="2" id="KW-1185">Reference proteome</keyword>
<protein>
    <submittedName>
        <fullName evidence="1">Uncharacterized protein</fullName>
    </submittedName>
</protein>
<dbReference type="EMBL" id="KV722540">
    <property type="protein sequence ID" value="OCH86180.1"/>
    <property type="molecule type" value="Genomic_DNA"/>
</dbReference>
<evidence type="ECO:0000313" key="1">
    <source>
        <dbReference type="EMBL" id="OCH86180.1"/>
    </source>
</evidence>
<reference evidence="1 2" key="1">
    <citation type="submission" date="2016-07" db="EMBL/GenBank/DDBJ databases">
        <title>Draft genome of the white-rot fungus Obba rivulosa 3A-2.</title>
        <authorList>
            <consortium name="DOE Joint Genome Institute"/>
            <person name="Miettinen O."/>
            <person name="Riley R."/>
            <person name="Acob R."/>
            <person name="Barry K."/>
            <person name="Cullen D."/>
            <person name="De Vries R."/>
            <person name="Hainaut M."/>
            <person name="Hatakka A."/>
            <person name="Henrissat B."/>
            <person name="Hilden K."/>
            <person name="Kuo R."/>
            <person name="Labutti K."/>
            <person name="Lipzen A."/>
            <person name="Makela M.R."/>
            <person name="Sandor L."/>
            <person name="Spatafora J.W."/>
            <person name="Grigoriev I.V."/>
            <person name="Hibbett D.S."/>
        </authorList>
    </citation>
    <scope>NUCLEOTIDE SEQUENCE [LARGE SCALE GENOMIC DNA]</scope>
    <source>
        <strain evidence="1 2">3A-2</strain>
    </source>
</reference>
<evidence type="ECO:0000313" key="2">
    <source>
        <dbReference type="Proteomes" id="UP000250043"/>
    </source>
</evidence>
<dbReference type="AlphaFoldDB" id="A0A8E2APW3"/>
<gene>
    <name evidence="1" type="ORF">OBBRIDRAFT_256834</name>
</gene>